<keyword evidence="2" id="KW-1185">Reference proteome</keyword>
<evidence type="ECO:0000313" key="1">
    <source>
        <dbReference type="EMBL" id="AYD87350.1"/>
    </source>
</evidence>
<evidence type="ECO:0000313" key="2">
    <source>
        <dbReference type="Proteomes" id="UP000281993"/>
    </source>
</evidence>
<gene>
    <name evidence="1" type="primary">51</name>
    <name evidence="1" type="ORF">SEA_VALENTINIPUFF_51</name>
</gene>
<sequence length="99" mass="10612">MSTDEGTIAERAASAFTARPPFNDLVAGTSGRILVTKSPTQVVLPLTDLSTIAAVHDLRILVMFAGNLGTSEGLPMMELTGWDITWKPAEPERPWGVFA</sequence>
<protein>
    <submittedName>
        <fullName evidence="1">Uncharacterized protein</fullName>
    </submittedName>
</protein>
<accession>A0A386KQ42</accession>
<organism evidence="1 2">
    <name type="scientific">Microbacterium phage ValentiniPuff</name>
    <dbReference type="NCBI Taxonomy" id="2315705"/>
    <lineage>
        <taxon>Viruses</taxon>
        <taxon>Duplodnaviria</taxon>
        <taxon>Heunggongvirae</taxon>
        <taxon>Uroviricota</taxon>
        <taxon>Caudoviricetes</taxon>
        <taxon>Valentinivirus</taxon>
        <taxon>Valentinivirus valentinipuff</taxon>
    </lineage>
</organism>
<dbReference type="EMBL" id="MH825712">
    <property type="protein sequence ID" value="AYD87350.1"/>
    <property type="molecule type" value="Genomic_DNA"/>
</dbReference>
<proteinExistence type="predicted"/>
<reference evidence="1 2" key="1">
    <citation type="submission" date="2018-08" db="EMBL/GenBank/DDBJ databases">
        <authorList>
            <person name="Preder H."/>
            <person name="Servin-Meza L.A."/>
            <person name="Bonilla J.A."/>
            <person name="Klyczek K."/>
            <person name="Garlena R.A."/>
            <person name="Russell D.A."/>
            <person name="Pope W.H."/>
            <person name="Jacobs-Sera D."/>
            <person name="Hatfull G.F."/>
        </authorList>
    </citation>
    <scope>NUCLEOTIDE SEQUENCE [LARGE SCALE GENOMIC DNA]</scope>
</reference>
<dbReference type="Proteomes" id="UP000281993">
    <property type="component" value="Segment"/>
</dbReference>
<name>A0A386KQ42_9CAUD</name>